<dbReference type="FunFam" id="1.10.220.150:FF:000009">
    <property type="entry name" value="stromal membrane-associated protein 1 isoform X1"/>
    <property type="match status" value="1"/>
</dbReference>
<sequence length="335" mass="36755">MSYTTTTKKNTEKNQQTLQTLLREPCNRYCADCKTARNPRWASWNLGIFICIRCSGIHRSMGTHVSRVKSVDLDSWTDEQVKSMVLWGNGKANAFWESKLPDGYVPNEGKIENFIRTKYDLKKWCSDSTKIPDPRSIKVNETATASTITNTETPPSSNHRYSSAPPSNTSSLLDLGIDLSTPAPKIKRQQSPGIPTLKKTTSSSSSTLSMLDSSISEEQNKQKKTQAGNRPELKKSILSLYSTPSSSAQSLPVNGTQRNGPTTGTNYSFLSSQTQSVLSGFSSMNINDTVPAVPNTRSVQAAWNTGNVWANSTSNSSSSSSKKAASDDAFKDIWR</sequence>
<reference evidence="8 9" key="1">
    <citation type="submission" date="2018-12" db="EMBL/GenBank/DDBJ databases">
        <authorList>
            <person name="Tiukova I."/>
            <person name="Dainat J."/>
        </authorList>
    </citation>
    <scope>NUCLEOTIDE SEQUENCE [LARGE SCALE GENOMIC DNA]</scope>
</reference>
<evidence type="ECO:0000256" key="5">
    <source>
        <dbReference type="PROSITE-ProRule" id="PRU00288"/>
    </source>
</evidence>
<dbReference type="PROSITE" id="PS50115">
    <property type="entry name" value="ARFGAP"/>
    <property type="match status" value="1"/>
</dbReference>
<evidence type="ECO:0000259" key="7">
    <source>
        <dbReference type="PROSITE" id="PS50115"/>
    </source>
</evidence>
<dbReference type="GO" id="GO:0008270">
    <property type="term" value="F:zinc ion binding"/>
    <property type="evidence" value="ECO:0007669"/>
    <property type="project" value="UniProtKB-KW"/>
</dbReference>
<dbReference type="PANTHER" id="PTHR45705:SF1">
    <property type="entry name" value="FI20236P1"/>
    <property type="match status" value="1"/>
</dbReference>
<gene>
    <name evidence="8" type="ORF">BRENAR_LOCUS2364</name>
</gene>
<feature type="compositionally biased region" description="Polar residues" evidence="6">
    <location>
        <begin position="154"/>
        <end position="172"/>
    </location>
</feature>
<protein>
    <submittedName>
        <fullName evidence="8">DEKNAAC102638</fullName>
    </submittedName>
</protein>
<feature type="compositionally biased region" description="Low complexity" evidence="6">
    <location>
        <begin position="236"/>
        <end position="251"/>
    </location>
</feature>
<feature type="compositionally biased region" description="Low complexity" evidence="6">
    <location>
        <begin position="140"/>
        <end position="153"/>
    </location>
</feature>
<evidence type="ECO:0000256" key="1">
    <source>
        <dbReference type="ARBA" id="ARBA00022468"/>
    </source>
</evidence>
<dbReference type="InParanoid" id="A0A448YL61"/>
<feature type="region of interest" description="Disordered" evidence="6">
    <location>
        <begin position="308"/>
        <end position="335"/>
    </location>
</feature>
<dbReference type="STRING" id="13370.A0A448YL61"/>
<dbReference type="Pfam" id="PF01412">
    <property type="entry name" value="ArfGap"/>
    <property type="match status" value="1"/>
</dbReference>
<feature type="domain" description="Arf-GAP" evidence="7">
    <location>
        <begin position="15"/>
        <end position="132"/>
    </location>
</feature>
<feature type="region of interest" description="Disordered" evidence="6">
    <location>
        <begin position="135"/>
        <end position="268"/>
    </location>
</feature>
<evidence type="ECO:0000313" key="8">
    <source>
        <dbReference type="EMBL" id="VEU21631.1"/>
    </source>
</evidence>
<dbReference type="FunCoup" id="A0A448YL61">
    <property type="interactions" value="159"/>
</dbReference>
<dbReference type="GO" id="GO:0005096">
    <property type="term" value="F:GTPase activator activity"/>
    <property type="evidence" value="ECO:0007669"/>
    <property type="project" value="UniProtKB-KW"/>
</dbReference>
<dbReference type="AlphaFoldDB" id="A0A448YL61"/>
<evidence type="ECO:0000256" key="4">
    <source>
        <dbReference type="ARBA" id="ARBA00022833"/>
    </source>
</evidence>
<feature type="compositionally biased region" description="Polar residues" evidence="6">
    <location>
        <begin position="252"/>
        <end position="268"/>
    </location>
</feature>
<dbReference type="InterPro" id="IPR051718">
    <property type="entry name" value="ARF_GTPase-activating"/>
</dbReference>
<keyword evidence="3 5" id="KW-0863">Zinc-finger</keyword>
<name>A0A448YL61_BRENA</name>
<dbReference type="PANTHER" id="PTHR45705">
    <property type="entry name" value="FI20236P1"/>
    <property type="match status" value="1"/>
</dbReference>
<dbReference type="CDD" id="cd08839">
    <property type="entry name" value="ArfGap_SMAP"/>
    <property type="match status" value="1"/>
</dbReference>
<keyword evidence="2" id="KW-0479">Metal-binding</keyword>
<dbReference type="SMART" id="SM00105">
    <property type="entry name" value="ArfGap"/>
    <property type="match status" value="1"/>
</dbReference>
<dbReference type="Proteomes" id="UP000290900">
    <property type="component" value="Unassembled WGS sequence"/>
</dbReference>
<evidence type="ECO:0000256" key="6">
    <source>
        <dbReference type="SAM" id="MobiDB-lite"/>
    </source>
</evidence>
<feature type="compositionally biased region" description="Basic and acidic residues" evidence="6">
    <location>
        <begin position="324"/>
        <end position="335"/>
    </location>
</feature>
<accession>A0A448YL61</accession>
<keyword evidence="4" id="KW-0862">Zinc</keyword>
<dbReference type="SUPFAM" id="SSF57863">
    <property type="entry name" value="ArfGap/RecO-like zinc finger"/>
    <property type="match status" value="1"/>
</dbReference>
<keyword evidence="9" id="KW-1185">Reference proteome</keyword>
<dbReference type="InterPro" id="IPR044732">
    <property type="entry name" value="ArfGAP_SMAP1-like"/>
</dbReference>
<dbReference type="Gene3D" id="1.10.220.150">
    <property type="entry name" value="Arf GTPase activating protein"/>
    <property type="match status" value="1"/>
</dbReference>
<evidence type="ECO:0000313" key="9">
    <source>
        <dbReference type="Proteomes" id="UP000290900"/>
    </source>
</evidence>
<feature type="compositionally biased region" description="Low complexity" evidence="6">
    <location>
        <begin position="310"/>
        <end position="323"/>
    </location>
</feature>
<evidence type="ECO:0000256" key="3">
    <source>
        <dbReference type="ARBA" id="ARBA00022771"/>
    </source>
</evidence>
<dbReference type="InterPro" id="IPR038508">
    <property type="entry name" value="ArfGAP_dom_sf"/>
</dbReference>
<feature type="compositionally biased region" description="Low complexity" evidence="6">
    <location>
        <begin position="196"/>
        <end position="216"/>
    </location>
</feature>
<dbReference type="GO" id="GO:0005737">
    <property type="term" value="C:cytoplasm"/>
    <property type="evidence" value="ECO:0007669"/>
    <property type="project" value="TreeGrafter"/>
</dbReference>
<evidence type="ECO:0000256" key="2">
    <source>
        <dbReference type="ARBA" id="ARBA00022723"/>
    </source>
</evidence>
<dbReference type="PRINTS" id="PR00405">
    <property type="entry name" value="REVINTRACTNG"/>
</dbReference>
<dbReference type="EMBL" id="CAACVR010000012">
    <property type="protein sequence ID" value="VEU21631.1"/>
    <property type="molecule type" value="Genomic_DNA"/>
</dbReference>
<proteinExistence type="predicted"/>
<organism evidence="8 9">
    <name type="scientific">Brettanomyces naardenensis</name>
    <name type="common">Yeast</name>
    <dbReference type="NCBI Taxonomy" id="13370"/>
    <lineage>
        <taxon>Eukaryota</taxon>
        <taxon>Fungi</taxon>
        <taxon>Dikarya</taxon>
        <taxon>Ascomycota</taxon>
        <taxon>Saccharomycotina</taxon>
        <taxon>Pichiomycetes</taxon>
        <taxon>Pichiales</taxon>
        <taxon>Pichiaceae</taxon>
        <taxon>Brettanomyces</taxon>
    </lineage>
</organism>
<dbReference type="InterPro" id="IPR001164">
    <property type="entry name" value="ArfGAP_dom"/>
</dbReference>
<keyword evidence="1" id="KW-0343">GTPase activation</keyword>
<dbReference type="OrthoDB" id="10266696at2759"/>
<dbReference type="InterPro" id="IPR037278">
    <property type="entry name" value="ARFGAP/RecO"/>
</dbReference>